<evidence type="ECO:0000256" key="4">
    <source>
        <dbReference type="ARBA" id="ARBA00022603"/>
    </source>
</evidence>
<keyword evidence="3 10" id="KW-0963">Cytoplasm</keyword>
<dbReference type="Proteomes" id="UP000694925">
    <property type="component" value="Unplaced"/>
</dbReference>
<keyword evidence="9" id="KW-0479">Metal-binding</keyword>
<keyword evidence="5 10" id="KW-0808">Transferase</keyword>
<comment type="catalytic activity">
    <reaction evidence="8 10">
        <text>uridine(44) in tRNA(Ser) + S-adenosyl-L-methionine = 2'-O-methyluridine(44) in tRNA(Ser) + S-adenosyl-L-homocysteine + H(+)</text>
        <dbReference type="Rhea" id="RHEA:43100"/>
        <dbReference type="Rhea" id="RHEA-COMP:10339"/>
        <dbReference type="Rhea" id="RHEA-COMP:10340"/>
        <dbReference type="ChEBI" id="CHEBI:15378"/>
        <dbReference type="ChEBI" id="CHEBI:57856"/>
        <dbReference type="ChEBI" id="CHEBI:59789"/>
        <dbReference type="ChEBI" id="CHEBI:65315"/>
        <dbReference type="ChEBI" id="CHEBI:74478"/>
        <dbReference type="EC" id="2.1.1.211"/>
    </reaction>
</comment>
<dbReference type="PANTHER" id="PTHR21210:SF0">
    <property type="entry name" value="TRNA (URACIL-O(2)-)-METHYLTRANSFERASE-RELATED"/>
    <property type="match status" value="1"/>
</dbReference>
<dbReference type="GeneID" id="108624894"/>
<evidence type="ECO:0000256" key="1">
    <source>
        <dbReference type="ARBA" id="ARBA00004496"/>
    </source>
</evidence>
<comment type="function">
    <text evidence="10">Adenosyl-L-methionine (AdoMet)-dependent tRNA (uracil-O(2)-)-methyltransferase.</text>
</comment>
<evidence type="ECO:0000256" key="7">
    <source>
        <dbReference type="ARBA" id="ARBA00022694"/>
    </source>
</evidence>
<dbReference type="GO" id="GO:0030488">
    <property type="term" value="P:tRNA methylation"/>
    <property type="evidence" value="ECO:0007669"/>
    <property type="project" value="UniProtKB-UniRule"/>
</dbReference>
<dbReference type="GO" id="GO:0005737">
    <property type="term" value="C:cytoplasm"/>
    <property type="evidence" value="ECO:0007669"/>
    <property type="project" value="UniProtKB-SubCell"/>
</dbReference>
<proteinExistence type="inferred from homology"/>
<dbReference type="PROSITE" id="PS50103">
    <property type="entry name" value="ZF_C3H1"/>
    <property type="match status" value="1"/>
</dbReference>
<keyword evidence="12" id="KW-1185">Reference proteome</keyword>
<dbReference type="GO" id="GO:0008270">
    <property type="term" value="F:zinc ion binding"/>
    <property type="evidence" value="ECO:0007669"/>
    <property type="project" value="UniProtKB-KW"/>
</dbReference>
<comment type="similarity">
    <text evidence="2 10">Belongs to the TRM44 family.</text>
</comment>
<dbReference type="PANTHER" id="PTHR21210">
    <property type="entry name" value="TRNA (URACIL-O(2)-)-METHYLTRANSFERASE-RELATED"/>
    <property type="match status" value="1"/>
</dbReference>
<keyword evidence="9" id="KW-0862">Zinc</keyword>
<gene>
    <name evidence="13" type="primary">LOC108624894</name>
</gene>
<reference evidence="13" key="1">
    <citation type="submission" date="2025-08" db="UniProtKB">
        <authorList>
            <consortium name="RefSeq"/>
        </authorList>
    </citation>
    <scope>IDENTIFICATION</scope>
    <source>
        <tissue evidence="13">Whole body</tissue>
    </source>
</reference>
<evidence type="ECO:0000256" key="8">
    <source>
        <dbReference type="ARBA" id="ARBA00047957"/>
    </source>
</evidence>
<dbReference type="KEGG" id="ccal:108624894"/>
<evidence type="ECO:0000256" key="3">
    <source>
        <dbReference type="ARBA" id="ARBA00022490"/>
    </source>
</evidence>
<comment type="subcellular location">
    <subcellularLocation>
        <location evidence="1 10">Cytoplasm</location>
    </subcellularLocation>
</comment>
<evidence type="ECO:0000256" key="9">
    <source>
        <dbReference type="PROSITE-ProRule" id="PRU00723"/>
    </source>
</evidence>
<evidence type="ECO:0000256" key="2">
    <source>
        <dbReference type="ARBA" id="ARBA00009056"/>
    </source>
</evidence>
<accession>A0AAJ7N6H5</accession>
<sequence length="606" mass="69446">MDFERVTRMENGASVPQFIEAIDIWRSYPQTVNRRILASVQLLDVRVDLDIFKLFQRIITLDIVLLTKDDQKEDIDIKKLMETLSIEDLAGTTNKGVRLYVAKQLPRMPRTSSVGIDFLLLADEGICMNIHKPFSLDKQSLGPRMPFMLQQEPNGHISVSVYQLENIRKDSSIDWLEKKLLPSISKWAKSEKKITSMPLSSLNLISAEKYAKLYCELKEKYGKRLIENWPENTDPMKFVYEDIAIAAYLLLLWEKDRSERGTDRLQSFVDLGCGNGLLVYILFSEGHAGLGIDLRKRKIWDMYPPETPLQVSTVIPSSSTVYPGVDWIIGNHSDELTPWIPVIAARSSDTCRFFLLPCCPYELNGAKYQRTSASKSQYSDYIDYVKDVCTECGFTTHLDKLRIPSTKRVCLIGWQRTNEETIAREDRIRRMLDAKTTLTKKKTEASETQNSREIQEWNCDFKPRDTVEKVRNCTQLDKTLIADIVDTVSKQLLHGGRMTVLEGSGKVWNAGRCLELREIAESIPKDVIARLRNECGGLQTLLKNHSYIFSVAQGRVAFRIPGTLQTKVRPKRRRVISPRTKTKPCWFHENHPDGCPATEAECNFKH</sequence>
<dbReference type="GO" id="GO:0141101">
    <property type="term" value="F:tRNA(Ser) (uridine(44)-2'-O-)-methyltransferase activity"/>
    <property type="evidence" value="ECO:0007669"/>
    <property type="project" value="UniProtKB-EC"/>
</dbReference>
<dbReference type="RefSeq" id="XP_017879984.1">
    <property type="nucleotide sequence ID" value="XM_018024495.2"/>
</dbReference>
<feature type="zinc finger region" description="C3H1-type" evidence="9">
    <location>
        <begin position="579"/>
        <end position="606"/>
    </location>
</feature>
<evidence type="ECO:0000313" key="12">
    <source>
        <dbReference type="Proteomes" id="UP000694925"/>
    </source>
</evidence>
<keyword evidence="9" id="KW-0863">Zinc-finger</keyword>
<feature type="domain" description="C3H1-type" evidence="11">
    <location>
        <begin position="579"/>
        <end position="606"/>
    </location>
</feature>
<protein>
    <recommendedName>
        <fullName evidence="10">tRNA (uracil-O(2)-)-methyltransferase</fullName>
        <ecNumber evidence="10">2.1.1.211</ecNumber>
    </recommendedName>
</protein>
<dbReference type="InterPro" id="IPR011671">
    <property type="entry name" value="tRNA_uracil_MeTrfase"/>
</dbReference>
<organism evidence="12 13">
    <name type="scientific">Ceratina calcarata</name>
    <dbReference type="NCBI Taxonomy" id="156304"/>
    <lineage>
        <taxon>Eukaryota</taxon>
        <taxon>Metazoa</taxon>
        <taxon>Ecdysozoa</taxon>
        <taxon>Arthropoda</taxon>
        <taxon>Hexapoda</taxon>
        <taxon>Insecta</taxon>
        <taxon>Pterygota</taxon>
        <taxon>Neoptera</taxon>
        <taxon>Endopterygota</taxon>
        <taxon>Hymenoptera</taxon>
        <taxon>Apocrita</taxon>
        <taxon>Aculeata</taxon>
        <taxon>Apoidea</taxon>
        <taxon>Anthophila</taxon>
        <taxon>Apidae</taxon>
        <taxon>Ceratina</taxon>
        <taxon>Zadontomerus</taxon>
    </lineage>
</organism>
<keyword evidence="6 10" id="KW-0949">S-adenosyl-L-methionine</keyword>
<name>A0AAJ7N6H5_9HYME</name>
<keyword evidence="7 10" id="KW-0819">tRNA processing</keyword>
<evidence type="ECO:0000313" key="13">
    <source>
        <dbReference type="RefSeq" id="XP_017879984.1"/>
    </source>
</evidence>
<dbReference type="AlphaFoldDB" id="A0AAJ7N6H5"/>
<evidence type="ECO:0000256" key="5">
    <source>
        <dbReference type="ARBA" id="ARBA00022679"/>
    </source>
</evidence>
<dbReference type="Pfam" id="PF07757">
    <property type="entry name" value="AdoMet_MTase"/>
    <property type="match status" value="1"/>
</dbReference>
<evidence type="ECO:0000256" key="6">
    <source>
        <dbReference type="ARBA" id="ARBA00022691"/>
    </source>
</evidence>
<dbReference type="InterPro" id="IPR000571">
    <property type="entry name" value="Znf_CCCH"/>
</dbReference>
<dbReference type="EC" id="2.1.1.211" evidence="10"/>
<evidence type="ECO:0000259" key="11">
    <source>
        <dbReference type="PROSITE" id="PS50103"/>
    </source>
</evidence>
<keyword evidence="4 10" id="KW-0489">Methyltransferase</keyword>
<evidence type="ECO:0000256" key="10">
    <source>
        <dbReference type="RuleBase" id="RU368004"/>
    </source>
</evidence>